<feature type="domain" description="Sushi" evidence="30">
    <location>
        <begin position="4414"/>
        <end position="4474"/>
    </location>
</feature>
<keyword evidence="3" id="KW-0964">Secreted</keyword>
<dbReference type="InterPro" id="IPR013783">
    <property type="entry name" value="Ig-like_fold"/>
</dbReference>
<feature type="domain" description="Link" evidence="31">
    <location>
        <begin position="247"/>
        <end position="344"/>
    </location>
</feature>
<keyword evidence="6 23" id="KW-0768">Sushi</keyword>
<evidence type="ECO:0000256" key="18">
    <source>
        <dbReference type="ARBA" id="ARBA00044099"/>
    </source>
</evidence>
<feature type="compositionally biased region" description="Polar residues" evidence="25">
    <location>
        <begin position="1152"/>
        <end position="1170"/>
    </location>
</feature>
<feature type="compositionally biased region" description="Low complexity" evidence="25">
    <location>
        <begin position="1647"/>
        <end position="1659"/>
    </location>
</feature>
<dbReference type="PROSITE" id="PS01241">
    <property type="entry name" value="LINK_1"/>
    <property type="match status" value="1"/>
</dbReference>
<feature type="region of interest" description="Disordered" evidence="25">
    <location>
        <begin position="3936"/>
        <end position="3972"/>
    </location>
</feature>
<dbReference type="SMART" id="SM00181">
    <property type="entry name" value="EGF"/>
    <property type="match status" value="2"/>
</dbReference>
<dbReference type="InterPro" id="IPR016186">
    <property type="entry name" value="C-type_lectin-like/link_sf"/>
</dbReference>
<dbReference type="InterPro" id="IPR000742">
    <property type="entry name" value="EGF"/>
</dbReference>
<dbReference type="GO" id="GO:0033165">
    <property type="term" value="C:interphotoreceptor matrix"/>
    <property type="evidence" value="ECO:0007669"/>
    <property type="project" value="UniProtKB-SubCell"/>
</dbReference>
<feature type="compositionally biased region" description="Low complexity" evidence="25">
    <location>
        <begin position="3671"/>
        <end position="3695"/>
    </location>
</feature>
<dbReference type="PROSITE" id="PS50835">
    <property type="entry name" value="IG_LIKE"/>
    <property type="match status" value="1"/>
</dbReference>
<evidence type="ECO:0000256" key="21">
    <source>
        <dbReference type="ARBA" id="ARBA00044266"/>
    </source>
</evidence>
<dbReference type="GO" id="GO:0007155">
    <property type="term" value="P:cell adhesion"/>
    <property type="evidence" value="ECO:0007669"/>
    <property type="project" value="InterPro"/>
</dbReference>
<dbReference type="GO" id="GO:0007417">
    <property type="term" value="P:central nervous system development"/>
    <property type="evidence" value="ECO:0007669"/>
    <property type="project" value="TreeGrafter"/>
</dbReference>
<dbReference type="Gene3D" id="2.10.70.10">
    <property type="entry name" value="Complement Module, domain 1"/>
    <property type="match status" value="1"/>
</dbReference>
<organism evidence="32 34">
    <name type="scientific">Carassius auratus</name>
    <name type="common">Goldfish</name>
    <dbReference type="NCBI Taxonomy" id="7957"/>
    <lineage>
        <taxon>Eukaryota</taxon>
        <taxon>Metazoa</taxon>
        <taxon>Chordata</taxon>
        <taxon>Craniata</taxon>
        <taxon>Vertebrata</taxon>
        <taxon>Euteleostomi</taxon>
        <taxon>Actinopterygii</taxon>
        <taxon>Neopterygii</taxon>
        <taxon>Teleostei</taxon>
        <taxon>Ostariophysi</taxon>
        <taxon>Cypriniformes</taxon>
        <taxon>Cyprinidae</taxon>
        <taxon>Cyprininae</taxon>
        <taxon>Carassius</taxon>
    </lineage>
</organism>
<feature type="compositionally biased region" description="Basic and acidic residues" evidence="25">
    <location>
        <begin position="2515"/>
        <end position="2528"/>
    </location>
</feature>
<evidence type="ECO:0000256" key="19">
    <source>
        <dbReference type="ARBA" id="ARBA00044230"/>
    </source>
</evidence>
<evidence type="ECO:0000256" key="9">
    <source>
        <dbReference type="ARBA" id="ARBA00022737"/>
    </source>
</evidence>
<dbReference type="GO" id="GO:0002052">
    <property type="term" value="P:positive regulation of neuroblast proliferation"/>
    <property type="evidence" value="ECO:0007669"/>
    <property type="project" value="TreeGrafter"/>
</dbReference>
<name>A0A6P6K5T1_CARAU</name>
<evidence type="ECO:0000256" key="7">
    <source>
        <dbReference type="ARBA" id="ARBA00022729"/>
    </source>
</evidence>
<evidence type="ECO:0000256" key="25">
    <source>
        <dbReference type="SAM" id="MobiDB-lite"/>
    </source>
</evidence>
<feature type="region of interest" description="Disordered" evidence="25">
    <location>
        <begin position="3979"/>
        <end position="3998"/>
    </location>
</feature>
<feature type="region of interest" description="Disordered" evidence="25">
    <location>
        <begin position="1195"/>
        <end position="1214"/>
    </location>
</feature>
<dbReference type="SMART" id="SM00034">
    <property type="entry name" value="CLECT"/>
    <property type="match status" value="1"/>
</dbReference>
<dbReference type="InterPro" id="IPR033987">
    <property type="entry name" value="CSPG_CTLD"/>
</dbReference>
<dbReference type="PROSITE" id="PS50026">
    <property type="entry name" value="EGF_3"/>
    <property type="match status" value="2"/>
</dbReference>
<feature type="compositionally biased region" description="Polar residues" evidence="25">
    <location>
        <begin position="3160"/>
        <end position="3175"/>
    </location>
</feature>
<dbReference type="GeneID" id="113049228"/>
<evidence type="ECO:0000313" key="34">
    <source>
        <dbReference type="RefSeq" id="XP_026067175.1"/>
    </source>
</evidence>
<keyword evidence="32" id="KW-1185">Reference proteome</keyword>
<feature type="compositionally biased region" description="Basic and acidic residues" evidence="25">
    <location>
        <begin position="1463"/>
        <end position="1475"/>
    </location>
</feature>
<dbReference type="Pfam" id="PF00193">
    <property type="entry name" value="Xlink"/>
    <property type="match status" value="2"/>
</dbReference>
<feature type="region of interest" description="Disordered" evidence="25">
    <location>
        <begin position="3621"/>
        <end position="3650"/>
    </location>
</feature>
<keyword evidence="5 22" id="KW-0245">EGF-like domain</keyword>
<dbReference type="SUPFAM" id="SSF57196">
    <property type="entry name" value="EGF/Laminin"/>
    <property type="match status" value="1"/>
</dbReference>
<keyword evidence="13" id="KW-0325">Glycoprotein</keyword>
<dbReference type="InterPro" id="IPR001304">
    <property type="entry name" value="C-type_lectin-like"/>
</dbReference>
<feature type="compositionally biased region" description="Polar residues" evidence="25">
    <location>
        <begin position="2849"/>
        <end position="2860"/>
    </location>
</feature>
<feature type="signal peptide" evidence="26">
    <location>
        <begin position="1"/>
        <end position="19"/>
    </location>
</feature>
<evidence type="ECO:0000256" key="17">
    <source>
        <dbReference type="ARBA" id="ARBA00043896"/>
    </source>
</evidence>
<feature type="compositionally biased region" description="Basic and acidic residues" evidence="25">
    <location>
        <begin position="2836"/>
        <end position="2848"/>
    </location>
</feature>
<feature type="region of interest" description="Disordered" evidence="25">
    <location>
        <begin position="731"/>
        <end position="769"/>
    </location>
</feature>
<dbReference type="PROSITE" id="PS00022">
    <property type="entry name" value="EGF_1"/>
    <property type="match status" value="2"/>
</dbReference>
<evidence type="ECO:0000256" key="3">
    <source>
        <dbReference type="ARBA" id="ARBA00022525"/>
    </source>
</evidence>
<dbReference type="InterPro" id="IPR000152">
    <property type="entry name" value="EGF-type_Asp/Asn_hydroxyl_site"/>
</dbReference>
<gene>
    <name evidence="33 34" type="primary">LOC113049228</name>
</gene>
<dbReference type="PANTHER" id="PTHR22804:SF6">
    <property type="entry name" value="VERSICAN CORE PROTEIN"/>
    <property type="match status" value="1"/>
</dbReference>
<dbReference type="SMART" id="SM00179">
    <property type="entry name" value="EGF_CA"/>
    <property type="match status" value="2"/>
</dbReference>
<dbReference type="GO" id="GO:0045202">
    <property type="term" value="C:synapse"/>
    <property type="evidence" value="ECO:0007669"/>
    <property type="project" value="TreeGrafter"/>
</dbReference>
<comment type="function">
    <text evidence="17">May play a role in intercellular signaling and in connecting cells with the extracellular matrix. May take part in the regulation of cell motility, growth and differentiation. Binds hyaluronic acid.</text>
</comment>
<feature type="region of interest" description="Disordered" evidence="25">
    <location>
        <begin position="3719"/>
        <end position="3741"/>
    </location>
</feature>
<evidence type="ECO:0000256" key="13">
    <source>
        <dbReference type="ARBA" id="ARBA00023180"/>
    </source>
</evidence>
<accession>A0A6P6K5T1</accession>
<evidence type="ECO:0000256" key="22">
    <source>
        <dbReference type="PROSITE-ProRule" id="PRU00076"/>
    </source>
</evidence>
<dbReference type="SUPFAM" id="SSF48726">
    <property type="entry name" value="Immunoglobulin"/>
    <property type="match status" value="1"/>
</dbReference>
<feature type="region of interest" description="Disordered" evidence="25">
    <location>
        <begin position="1779"/>
        <end position="1826"/>
    </location>
</feature>
<evidence type="ECO:0000313" key="33">
    <source>
        <dbReference type="RefSeq" id="XP_026067174.1"/>
    </source>
</evidence>
<dbReference type="Proteomes" id="UP000515129">
    <property type="component" value="Chromosome 30"/>
</dbReference>
<feature type="compositionally biased region" description="Basic and acidic residues" evidence="25">
    <location>
        <begin position="1608"/>
        <end position="1622"/>
    </location>
</feature>
<keyword evidence="9" id="KW-0677">Repeat</keyword>
<dbReference type="Pfam" id="PF00008">
    <property type="entry name" value="EGF"/>
    <property type="match status" value="2"/>
</dbReference>
<dbReference type="SMART" id="SM00032">
    <property type="entry name" value="CCP"/>
    <property type="match status" value="1"/>
</dbReference>
<keyword evidence="10" id="KW-0106">Calcium</keyword>
<feature type="compositionally biased region" description="Basic and acidic residues" evidence="25">
    <location>
        <begin position="3557"/>
        <end position="3568"/>
    </location>
</feature>
<dbReference type="GO" id="GO:0030246">
    <property type="term" value="F:carbohydrate binding"/>
    <property type="evidence" value="ECO:0007669"/>
    <property type="project" value="UniProtKB-KW"/>
</dbReference>
<dbReference type="CDD" id="cd00054">
    <property type="entry name" value="EGF_CA"/>
    <property type="match status" value="2"/>
</dbReference>
<evidence type="ECO:0000256" key="8">
    <source>
        <dbReference type="ARBA" id="ARBA00022734"/>
    </source>
</evidence>
<dbReference type="PROSITE" id="PS50041">
    <property type="entry name" value="C_TYPE_LECTIN_2"/>
    <property type="match status" value="1"/>
</dbReference>
<evidence type="ECO:0000256" key="5">
    <source>
        <dbReference type="ARBA" id="ARBA00022536"/>
    </source>
</evidence>
<dbReference type="PANTHER" id="PTHR22804">
    <property type="entry name" value="AGGRECAN/VERSICAN PROTEOGLYCAN"/>
    <property type="match status" value="1"/>
</dbReference>
<evidence type="ECO:0000259" key="29">
    <source>
        <dbReference type="PROSITE" id="PS50835"/>
    </source>
</evidence>
<feature type="disulfide bond" evidence="24">
    <location>
        <begin position="291"/>
        <end position="312"/>
    </location>
</feature>
<dbReference type="SMART" id="SM00406">
    <property type="entry name" value="IGv"/>
    <property type="match status" value="1"/>
</dbReference>
<feature type="region of interest" description="Disordered" evidence="25">
    <location>
        <begin position="1569"/>
        <end position="1702"/>
    </location>
</feature>
<dbReference type="InterPro" id="IPR050691">
    <property type="entry name" value="Hyaluronan_bind_Proteoglycan"/>
</dbReference>
<keyword evidence="7 26" id="KW-0732">Signal</keyword>
<feature type="compositionally biased region" description="Acidic residues" evidence="25">
    <location>
        <begin position="3274"/>
        <end position="3289"/>
    </location>
</feature>
<evidence type="ECO:0000256" key="14">
    <source>
        <dbReference type="ARBA" id="ARBA00023273"/>
    </source>
</evidence>
<dbReference type="InterPro" id="IPR000436">
    <property type="entry name" value="Sushi_SCR_CCP_dom"/>
</dbReference>
<dbReference type="KEGG" id="caua:113049228"/>
<feature type="compositionally biased region" description="Low complexity" evidence="25">
    <location>
        <begin position="3061"/>
        <end position="3074"/>
    </location>
</feature>
<dbReference type="Pfam" id="PF00084">
    <property type="entry name" value="Sushi"/>
    <property type="match status" value="1"/>
</dbReference>
<evidence type="ECO:0000256" key="20">
    <source>
        <dbReference type="ARBA" id="ARBA00044263"/>
    </source>
</evidence>
<dbReference type="GO" id="GO:0005886">
    <property type="term" value="C:plasma membrane"/>
    <property type="evidence" value="ECO:0007669"/>
    <property type="project" value="UniProtKB-ARBA"/>
</dbReference>
<feature type="compositionally biased region" description="Polar residues" evidence="25">
    <location>
        <begin position="3936"/>
        <end position="3963"/>
    </location>
</feature>
<feature type="compositionally biased region" description="Polar residues" evidence="25">
    <location>
        <begin position="3634"/>
        <end position="3650"/>
    </location>
</feature>
<dbReference type="InterPro" id="IPR036179">
    <property type="entry name" value="Ig-like_dom_sf"/>
</dbReference>
<dbReference type="GO" id="GO:0010001">
    <property type="term" value="P:glial cell differentiation"/>
    <property type="evidence" value="ECO:0007669"/>
    <property type="project" value="TreeGrafter"/>
</dbReference>
<feature type="compositionally biased region" description="Low complexity" evidence="25">
    <location>
        <begin position="3132"/>
        <end position="3142"/>
    </location>
</feature>
<comment type="caution">
    <text evidence="22">Lacks conserved residue(s) required for the propagation of feature annotation.</text>
</comment>
<feature type="compositionally biased region" description="Low complexity" evidence="25">
    <location>
        <begin position="2145"/>
        <end position="2161"/>
    </location>
</feature>
<evidence type="ECO:0000256" key="2">
    <source>
        <dbReference type="ARBA" id="ARBA00004593"/>
    </source>
</evidence>
<feature type="region of interest" description="Disordered" evidence="25">
    <location>
        <begin position="2833"/>
        <end position="2860"/>
    </location>
</feature>
<evidence type="ECO:0000259" key="27">
    <source>
        <dbReference type="PROSITE" id="PS50026"/>
    </source>
</evidence>
<evidence type="ECO:0000256" key="24">
    <source>
        <dbReference type="PROSITE-ProRule" id="PRU00323"/>
    </source>
</evidence>
<feature type="compositionally biased region" description="Polar residues" evidence="25">
    <location>
        <begin position="1623"/>
        <end position="1642"/>
    </location>
</feature>
<feature type="compositionally biased region" description="Polar residues" evidence="25">
    <location>
        <begin position="1597"/>
        <end position="1607"/>
    </location>
</feature>
<evidence type="ECO:0000256" key="1">
    <source>
        <dbReference type="ARBA" id="ARBA00004504"/>
    </source>
</evidence>
<dbReference type="GO" id="GO:0005540">
    <property type="term" value="F:hyaluronic acid binding"/>
    <property type="evidence" value="ECO:0007669"/>
    <property type="project" value="UniProtKB-KW"/>
</dbReference>
<dbReference type="Gene3D" id="3.10.100.10">
    <property type="entry name" value="Mannose-Binding Protein A, subunit A"/>
    <property type="match status" value="3"/>
</dbReference>
<protein>
    <recommendedName>
        <fullName evidence="18">Versican core protein</fullName>
    </recommendedName>
    <alternativeName>
        <fullName evidence="19">Chondroitin sulfate proteoglycan core protein 2</fullName>
    </alternativeName>
    <alternativeName>
        <fullName evidence="20">Large fibroblast proteoglycan</fullName>
    </alternativeName>
    <alternativeName>
        <fullName evidence="21">PG-M</fullName>
    </alternativeName>
</protein>
<dbReference type="PROSITE" id="PS00010">
    <property type="entry name" value="ASX_HYDROXYL"/>
    <property type="match status" value="1"/>
</dbReference>
<dbReference type="GO" id="GO:0001750">
    <property type="term" value="C:photoreceptor outer segment"/>
    <property type="evidence" value="ECO:0007669"/>
    <property type="project" value="UniProtKB-SubCell"/>
</dbReference>
<dbReference type="CDD" id="cd00033">
    <property type="entry name" value="CCP"/>
    <property type="match status" value="1"/>
</dbReference>
<keyword evidence="4" id="KW-0272">Extracellular matrix</keyword>
<feature type="domain" description="C-type lectin" evidence="28">
    <location>
        <begin position="4296"/>
        <end position="4410"/>
    </location>
</feature>
<feature type="compositionally biased region" description="Low complexity" evidence="25">
    <location>
        <begin position="3290"/>
        <end position="3304"/>
    </location>
</feature>
<dbReference type="InterPro" id="IPR000538">
    <property type="entry name" value="Link_dom"/>
</dbReference>
<feature type="chain" id="PRO_5044649812" description="Versican core protein" evidence="26">
    <location>
        <begin position="20"/>
        <end position="4521"/>
    </location>
</feature>
<dbReference type="GO" id="GO:0005615">
    <property type="term" value="C:extracellular space"/>
    <property type="evidence" value="ECO:0007669"/>
    <property type="project" value="TreeGrafter"/>
</dbReference>
<feature type="region of interest" description="Disordered" evidence="25">
    <location>
        <begin position="690"/>
        <end position="713"/>
    </location>
</feature>
<feature type="compositionally biased region" description="Basic and acidic residues" evidence="25">
    <location>
        <begin position="1443"/>
        <end position="1452"/>
    </location>
</feature>
<feature type="compositionally biased region" description="Polar residues" evidence="25">
    <location>
        <begin position="1663"/>
        <end position="1690"/>
    </location>
</feature>
<feature type="compositionally biased region" description="Polar residues" evidence="25">
    <location>
        <begin position="1791"/>
        <end position="1808"/>
    </location>
</feature>
<dbReference type="Gene3D" id="2.10.25.10">
    <property type="entry name" value="Laminin"/>
    <property type="match status" value="2"/>
</dbReference>
<dbReference type="FunFam" id="3.10.100.10:FF:000003">
    <property type="entry name" value="Versican core protein"/>
    <property type="match status" value="1"/>
</dbReference>
<feature type="disulfide bond" evidence="23">
    <location>
        <begin position="4445"/>
        <end position="4472"/>
    </location>
</feature>
<feature type="compositionally biased region" description="Polar residues" evidence="25">
    <location>
        <begin position="631"/>
        <end position="653"/>
    </location>
</feature>
<evidence type="ECO:0000313" key="32">
    <source>
        <dbReference type="Proteomes" id="UP000515129"/>
    </source>
</evidence>
<dbReference type="CDD" id="cd03520">
    <property type="entry name" value="Link_domain_CSPGs_modules_2_4"/>
    <property type="match status" value="1"/>
</dbReference>
<dbReference type="CDD" id="cd03588">
    <property type="entry name" value="CLECT_CSPGs"/>
    <property type="match status" value="1"/>
</dbReference>
<evidence type="ECO:0000256" key="11">
    <source>
        <dbReference type="ARBA" id="ARBA00022974"/>
    </source>
</evidence>
<feature type="region of interest" description="Disordered" evidence="25">
    <location>
        <begin position="4025"/>
        <end position="4075"/>
    </location>
</feature>
<evidence type="ECO:0000256" key="4">
    <source>
        <dbReference type="ARBA" id="ARBA00022530"/>
    </source>
</evidence>
<feature type="domain" description="EGF-like" evidence="27">
    <location>
        <begin position="4247"/>
        <end position="4283"/>
    </location>
</feature>
<dbReference type="FunFam" id="3.10.100.10:FF:000011">
    <property type="entry name" value="Aggrecan core protein"/>
    <property type="match status" value="1"/>
</dbReference>
<sequence length="4521" mass="485976">MLLNIKHILWLICIYQTTTEPVSSTILVMRPVSGLLSGKVTLPCSFSIIPTVGPRNRNASGTDYLRIKWTKIEGGVETTVLVTQNGVIRIGSGYRSRVSVQSHPEDIGDASLTLVKLRASDAGTYHCEVMFGIEDTQDTVSLNVEGVVFHYRSKVSRYILNYAQAVQTCSNIGATIATAEQLRAAHEDGFDQCDAGWIADQTVRYPITRPRPGCFGNLPGKPGVRSYGKRKLTETFDVYCYVDKIEGNVFFAPTPRKMNFDEAKAECESMNAELASPGQLHAAWRQGLDRCDYGWLSDGSARYPVSVPRSQCGGGLLGVRTMYRYQNQTGFPDPNIRLGAYCFKGSKLLFNQSSWVDVTVQSGTTMEPTTAFFSTETTTYQTHFPEAIPSHGSQATSDDVLSPTDAPSMFSTSMAPPKTSHVPDRLESIITPFAESDESVPTTKLPDFEISDFGTEKAGDEANIRGDVIREELTTAVPTASVEAMEETEDMSIIEVKTVLPDILLSDSLSTKPMYAVGKTEESIVVGVTTDNILESEATVMTLVNTDVSGNKTESSSLSESIPKLPAQILIHTASETSAGKGKDELHTSTKSSFTLATEATFLESAKSTLFSEYEDETGVGVVMADPPPLSTQRSTSPEPQHSETSSQVTIADSTVTPTFFVQSLITEESTGTSGTSKSTQNASQTFVSYSESKTAQLTDRVTKSPGLTSPSSATVAAGALMMTQSLTDHETLHEEATSAPSEVPRETLTEATDTTTDSDHSSVNQNLMPFGESYSHTPQLVVIPEILDYFLPVDGENVVASEDTMTPTVSFINGKFEMTLHPKDVAKEVRGDTFGSDSLGVRNLSEQEEVTFNFDSLFVEAGRTPHESLVSGSSVVSPLHSTTLHPDINFGPGGIVVESTPPSSPIAISEDETLVSEGTVSSLVHSTGSVTEDKVKDTAVTTQVMGMTTQKDDSIKRTTHTVDSGLVPTAAHMDHLDRDKSGLSNQTTKESNLTLPTQVHSTTATRKKDITFTFTPSSSVTVKMQKEATSESMRPSTNNLEMTTAKHKLSPSHFSSVLPPSEASGDETLFRTTTISSALFTITKSDRELSKTTKKISVSGSTDAEITIDQTAERHSNQPVSTLDSIETSTEHTFISLSTGSLVPTKSTEIISGSSSADAEATGEQTNESYSREHVSSLDSTVTSTVSTFTSLSTVDSTGRTDTSQDRSHTETTTATLMEVKDLSAKPSGVESTIINVTDTLFSSAQTGHLDETLSESIVTSRMTTKKTEDVLSPTHFTLVLASSEPEASGDETSDIFSKKFTTSPSLYSATKSDLDDTKSTETISVSSLTDAEATADKTDHSTVRTVTSQDIAFHIATTPAMTIDATKTLFFSTQTEHLDDKLSESSATFTSQMKTVKDKMSPLSFASFMPPTESEASGDETSDMFSKEFTTASSSLSSTTKSEKELRKTTETISGSSSTDADVKRDQTTEGHSRTPISSVGSTSASIVLTFESLITGESTARTDTSQDVTSHTAATTTTIMEDKDLSAKPSESTTINVSETVFSYGQSDDKLSESSVTMILEKTTVKDVPSPSGFSLSFPSTESEASGDEISDPFTMTNSSLHSPTKSDHELTKTSDRTETISVSSSTDAEATSDQTTQTHSRETVSSLASTVTSAVHKFSSVSTGDSTGETVTSKDVTSHAATTTATLMEERDLSAKPSESTIINVSETMFSSAQTGHLDQKLSESTVTVISEKTTAKDAPLKSFSSGLPSTESEASGDDAYDMFSKEFTATSSSLYSSTKSDHELTKTSSDITETISVSSSTDAEATRDQTTDTHSRENVSSLASTVTSAVSQFLSMSTGDSKGETVRSEDVTLPLSTTTATIMEDKDLSAKPSGSTIINVSQTLFDSAHTGHLDKALSESTFTTVSEKTTLKDVLSPSSFSSNLMSMESEASGDDTSDLFSKEFTTTISSIYTPTKSDHEFTETSTDMTETISLSSSTDTEAARAQTTQTHSRGSVSSLVFTVSSAVDIISSPNTLDSMGETSTSKDVASHTAATTVTPMEEKYLSAKPFESTIINVSETLFSSAQTGHLDEKLSESTVTIIPEKTTAKDVLLTSNLSLHLPSTESEASGDETSDMFSKEFTTTTSSLYSSTKSDHELTKTSSDTTETVSVSSSTDAKATQDQTTEKHSRETVSSLDSTVYTAVHTFSSLSTRVSTGETVTSKDVTSHSATTTATMMEEKDLSAKPSESTIINFSETLFSSAQTGHLDEKLSENNVTVIWEKTTAKDVLSTSFLSSLPSTESEASGDETSDVLSKEFTTTSSSLYTATKSDHELTETSSDMTETISVSRSTDTEATRGQSPDVPSREPVSSLYSTVTNTIHTFTSLSTRESTGQTVTSEDVTSPIATTTATMMEDKELSAKPSESTIINVSETVFSSAQTGHLDEKLSKSTITVISEKTTAKDMVSPSSFSSSLPSTDSEASGDVTSDMFRKEFTMSSSSLYTPTQSDHEVTTSSNTTETISVSTSTDAEATRDLTTETHSRETVSSLDSTVTSAAHIFSSVSTGDSTGDTATSKEVTSHIATTDILVEDKHLSAKPSESTIINASETLFSSAQTGHVDEMLSEITVTMASDLKDIILQSTEPEGSGDETSEILSKEITTLYPFYVSNKSTEQFTKTPYNTTEAVSKSSSTDAALTTTLPTKGTTSKDFVSLSSFTSVLQSSGYEGSAKPSHMFTKEFTTTSSSLNITTKSNDEIISTTAQKMKTSVKMQTEQSALASGVQPSENITSTINVTTTVSREPKPSSFFTHTEVEGSGQQTPERFTMVPSSMIRTVTLQEVMTPQKEFASSMTEFKEEPSTHRTTEEVSSGYTTTEPVSTIPSHAITESQLTKHTTESIITYTAIGSGKPSLTLEAKEDDQTTPSVIQTTAVTASYEATSAPLRTKTMFTSSSKSHSIHTTISSDDEDDTTYYEGSGVSPVMHISSAAIKTQTGSPTVLMTSTGFKEIDKDITITQQSSPITSAFVNREGSVIVEDDKETAQLEGSGEEDRVSPTEEMSDNYTDEAEISEANHTSEPGSFVSSSHSKSFTTKPTLLSSTVRTAVRLLSTEGSEITAESEVDEDDGSSGEISTGTLESIPPQDIPSEDKTTSTTITQPQITEAATSAVIMSSTYEALSVSDTQKSMFQPNTPETDLNGFKLSTTEDDKEFTSPGDPTAEIYKTPTTKAYEDLTVRTDEAEVEETEQKTGFSSVASVTSSTVFIQSTLSPSSSLLTSTQSTVMLATSLSKDGSGEDSTEGDGAEDDGSGDDSTLVTSSPLLSSSKMTETTISMTPFSSVNSGQYSTVRIVSQENTFSSTNAEDFTMVSVTAQTEQEHSGVFVSDIAANSSTTPGTPSGMITGHTKLPSFVTPQDPVSTNTPLVLSKDSAHQQVTPTSPVLIFTEEEEDEDTLLSAVTGSIRDDSIKREDFTKDDIIIDADTLSVLEQSSPFAPTIVTEEAAGVTPIVMTAQPSNFMREEPEGSGMDGTELPHLRVSFGTTTDRLPVLQTLQTQSTTDILLSSSRYLEEDMQTTQSHEATDADVPEHTQDGQTESTEFTMRHSGDTLSTDDCILETSTLTPMTSQVSTDRVIEMFSAEEHSSEYVSTHTGDDVTSAPSSYGQSVSSQRTGDITISEQTVSPVLDVTSTASFHTASSASMTEPGKTTTSAHTKTAASDNNDLTADTEETLYMTSADNIKLSSPSTDKVIQGSDLTSTDVSTRSGISEETTSAFFSSTDYGSGDQTIEMGTGLSHLTDPPLVSKYDLLSSSLKSDIVIHFATASLPESITANDVEPYHKAFSEMTGTHKPNTEDVPSPSTTIPTHLISALKFNMTTDTVTLVGSPSSTSIPGLGDKTGAPLSSEKETDEIIDYDTKTEPYMTVYSIPDLINTTNFDSLTDLDVSSEEVTSIDDIKKSFPTSQPDVKTSVETTSQPDVETGFETNPQPDVETGFETTSQLKVETSFETTSESKMETGIEDSATSVDGKMQAEVLNTETTSQLETEISFETTMQPDIESEPTFERVSRNESDASVTSSPNSGTSSSERSTSGEVNTISSNKYHTTTRLEVIIPSSDEVQAVILSTATTSPLLMTPDSDIKIVSKETASRKQEATGQIEEAVTLNTEIPIQNEDQMTSLVPTTQREIATPFSSLKDVSEAALVRSPPPSAQIESITHSTADLPYTMIGQTIDIPDVHSCSADVCLNGGSCVKIGGAQICSCPPGYSGDQCEIDTDECHTNPCRNGGTCIDGLNSFTCVCLPSYAGALCEQDTETCSYGWHKFQGHCYKFFPHRRNWDTAERECRLQGAHLASVLSHEEQQYITRLGHDYQWIGLNDKMFENDFRWTDGSVVQYENWRPNQPDSFFSSGEDCVVIIWHEDGQWNDVPCNYHLTFTCKKGTVSCSQPPVVLNARTFGQLRPRYEINSLIRYQCMDGFIQRHVPTIHCRGDGSWDLPRISCMSPSNFQRSYARYETYRVFRSHQKRLAEHSVDVPRRHHHHGVKPNRTQQ</sequence>
<feature type="compositionally biased region" description="Basic and acidic residues" evidence="25">
    <location>
        <begin position="1809"/>
        <end position="1822"/>
    </location>
</feature>
<dbReference type="RefSeq" id="XP_026067175.1">
    <property type="nucleotide sequence ID" value="XM_026211390.1"/>
</dbReference>
<feature type="region of interest" description="Disordered" evidence="25">
    <location>
        <begin position="3268"/>
        <end position="3305"/>
    </location>
</feature>
<dbReference type="SUPFAM" id="SSF57535">
    <property type="entry name" value="Complement control module/SCR domain"/>
    <property type="match status" value="1"/>
</dbReference>
<evidence type="ECO:0000256" key="6">
    <source>
        <dbReference type="ARBA" id="ARBA00022659"/>
    </source>
</evidence>
<dbReference type="PROSITE" id="PS01187">
    <property type="entry name" value="EGF_CA"/>
    <property type="match status" value="1"/>
</dbReference>
<feature type="compositionally biased region" description="Acidic residues" evidence="25">
    <location>
        <begin position="3098"/>
        <end position="3108"/>
    </location>
</feature>
<dbReference type="InterPro" id="IPR016187">
    <property type="entry name" value="CTDL_fold"/>
</dbReference>
<dbReference type="Pfam" id="PF00059">
    <property type="entry name" value="Lectin_C"/>
    <property type="match status" value="1"/>
</dbReference>
<feature type="disulfide bond" evidence="23">
    <location>
        <begin position="4416"/>
        <end position="4459"/>
    </location>
</feature>
<feature type="region of interest" description="Disordered" evidence="25">
    <location>
        <begin position="3092"/>
        <end position="3142"/>
    </location>
</feature>
<dbReference type="InterPro" id="IPR003599">
    <property type="entry name" value="Ig_sub"/>
</dbReference>
<dbReference type="PROSITE" id="PS50963">
    <property type="entry name" value="LINK_2"/>
    <property type="match status" value="2"/>
</dbReference>
<feature type="region of interest" description="Disordered" evidence="25">
    <location>
        <begin position="3547"/>
        <end position="3586"/>
    </location>
</feature>
<dbReference type="OrthoDB" id="441660at2759"/>
<keyword evidence="15" id="KW-0373">Hyaluronic acid</keyword>
<evidence type="ECO:0000259" key="31">
    <source>
        <dbReference type="PROSITE" id="PS50963"/>
    </source>
</evidence>
<dbReference type="InterPro" id="IPR001881">
    <property type="entry name" value="EGF-like_Ca-bd_dom"/>
</dbReference>
<dbReference type="Pfam" id="PF07686">
    <property type="entry name" value="V-set"/>
    <property type="match status" value="1"/>
</dbReference>
<feature type="compositionally biased region" description="Acidic residues" evidence="25">
    <location>
        <begin position="3039"/>
        <end position="3050"/>
    </location>
</feature>
<keyword evidence="12 22" id="KW-1015">Disulfide bond</keyword>
<dbReference type="PROSITE" id="PS01186">
    <property type="entry name" value="EGF_2"/>
    <property type="match status" value="1"/>
</dbReference>
<feature type="region of interest" description="Disordered" evidence="25">
    <location>
        <begin position="3010"/>
        <end position="3076"/>
    </location>
</feature>
<feature type="region of interest" description="Disordered" evidence="25">
    <location>
        <begin position="3671"/>
        <end position="3699"/>
    </location>
</feature>
<feature type="disulfide bond" evidence="24">
    <location>
        <begin position="193"/>
        <end position="214"/>
    </location>
</feature>
<dbReference type="InterPro" id="IPR007110">
    <property type="entry name" value="Ig-like_dom"/>
</dbReference>
<keyword evidence="11" id="KW-0654">Proteoglycan</keyword>
<dbReference type="GO" id="GO:1901222">
    <property type="term" value="P:regulation of non-canonical NF-kappaB signal transduction"/>
    <property type="evidence" value="ECO:0007669"/>
    <property type="project" value="UniProtKB-ARBA"/>
</dbReference>
<feature type="compositionally biased region" description="Low complexity" evidence="25">
    <location>
        <begin position="1430"/>
        <end position="1442"/>
    </location>
</feature>
<evidence type="ECO:0000256" key="16">
    <source>
        <dbReference type="ARBA" id="ARBA00023319"/>
    </source>
</evidence>
<reference evidence="33 34" key="1">
    <citation type="submission" date="2025-04" db="UniProtKB">
        <authorList>
            <consortium name="RefSeq"/>
        </authorList>
    </citation>
    <scope>IDENTIFICATION</scope>
    <source>
        <strain evidence="33 34">Wakin</strain>
        <tissue evidence="33 34">Muscle</tissue>
    </source>
</reference>
<dbReference type="GO" id="GO:0060218">
    <property type="term" value="P:hematopoietic stem cell differentiation"/>
    <property type="evidence" value="ECO:0007669"/>
    <property type="project" value="UniProtKB-ARBA"/>
</dbReference>
<feature type="region of interest" description="Disordered" evidence="25">
    <location>
        <begin position="621"/>
        <end position="653"/>
    </location>
</feature>
<evidence type="ECO:0000256" key="10">
    <source>
        <dbReference type="ARBA" id="ARBA00022837"/>
    </source>
</evidence>
<feature type="compositionally biased region" description="Basic and acidic residues" evidence="25">
    <location>
        <begin position="4037"/>
        <end position="4046"/>
    </location>
</feature>
<dbReference type="SMART" id="SM00445">
    <property type="entry name" value="LINK"/>
    <property type="match status" value="2"/>
</dbReference>
<dbReference type="Gene3D" id="2.60.40.10">
    <property type="entry name" value="Immunoglobulins"/>
    <property type="match status" value="1"/>
</dbReference>
<comment type="subcellular location">
    <subcellularLocation>
        <location evidence="1">Cell projection</location>
        <location evidence="1">Cilium</location>
        <location evidence="1">Photoreceptor outer segment</location>
    </subcellularLocation>
    <subcellularLocation>
        <location evidence="2">Secreted</location>
        <location evidence="2">Extracellular space</location>
        <location evidence="2">Extracellular matrix</location>
        <location evidence="2">Interphotoreceptor matrix</location>
    </subcellularLocation>
</comment>
<feature type="compositionally biased region" description="Polar residues" evidence="25">
    <location>
        <begin position="2484"/>
        <end position="2514"/>
    </location>
</feature>
<feature type="disulfide bond" evidence="22">
    <location>
        <begin position="4235"/>
        <end position="4244"/>
    </location>
</feature>
<feature type="region of interest" description="Disordered" evidence="25">
    <location>
        <begin position="1976"/>
        <end position="1996"/>
    </location>
</feature>
<feature type="domain" description="Link" evidence="31">
    <location>
        <begin position="147"/>
        <end position="242"/>
    </location>
</feature>
<dbReference type="RefSeq" id="XP_026067174.1">
    <property type="nucleotide sequence ID" value="XM_026211389.1"/>
</dbReference>
<dbReference type="FunFam" id="2.10.25.10:FF:000472">
    <property type="entry name" value="Uncharacterized protein, isoform A"/>
    <property type="match status" value="1"/>
</dbReference>
<feature type="domain" description="EGF-like" evidence="27">
    <location>
        <begin position="4209"/>
        <end position="4245"/>
    </location>
</feature>
<dbReference type="SMART" id="SM00409">
    <property type="entry name" value="IG"/>
    <property type="match status" value="1"/>
</dbReference>
<dbReference type="SUPFAM" id="SSF56436">
    <property type="entry name" value="C-type lectin-like"/>
    <property type="match status" value="3"/>
</dbReference>
<dbReference type="InterPro" id="IPR013106">
    <property type="entry name" value="Ig_V-set"/>
</dbReference>
<feature type="compositionally biased region" description="Low complexity" evidence="25">
    <location>
        <begin position="4049"/>
        <end position="4066"/>
    </location>
</feature>
<dbReference type="CDD" id="cd03517">
    <property type="entry name" value="Link_domain_CSPGs_modules_1_3"/>
    <property type="match status" value="1"/>
</dbReference>
<feature type="compositionally biased region" description="Low complexity" evidence="25">
    <location>
        <begin position="2451"/>
        <end position="2464"/>
    </location>
</feature>
<feature type="region of interest" description="Disordered" evidence="25">
    <location>
        <begin position="3160"/>
        <end position="3206"/>
    </location>
</feature>
<dbReference type="FunFam" id="2.10.70.10:FF:000003">
    <property type="entry name" value="Versican core protein"/>
    <property type="match status" value="1"/>
</dbReference>
<feature type="compositionally biased region" description="Polar residues" evidence="25">
    <location>
        <begin position="1453"/>
        <end position="1462"/>
    </location>
</feature>
<evidence type="ECO:0000259" key="28">
    <source>
        <dbReference type="PROSITE" id="PS50041"/>
    </source>
</evidence>
<evidence type="ECO:0000259" key="30">
    <source>
        <dbReference type="PROSITE" id="PS50923"/>
    </source>
</evidence>
<dbReference type="GO" id="GO:0001501">
    <property type="term" value="P:skeletal system development"/>
    <property type="evidence" value="ECO:0007669"/>
    <property type="project" value="TreeGrafter"/>
</dbReference>
<proteinExistence type="predicted"/>
<feature type="region of interest" description="Disordered" evidence="25">
    <location>
        <begin position="2484"/>
        <end position="2535"/>
    </location>
</feature>
<evidence type="ECO:0000256" key="12">
    <source>
        <dbReference type="ARBA" id="ARBA00023157"/>
    </source>
</evidence>
<feature type="disulfide bond" evidence="22">
    <location>
        <begin position="4273"/>
        <end position="4282"/>
    </location>
</feature>
<dbReference type="PRINTS" id="PR01265">
    <property type="entry name" value="LINKMODULE"/>
</dbReference>
<evidence type="ECO:0000256" key="15">
    <source>
        <dbReference type="ARBA" id="ARBA00023290"/>
    </source>
</evidence>
<feature type="region of interest" description="Disordered" evidence="25">
    <location>
        <begin position="2445"/>
        <end position="2469"/>
    </location>
</feature>
<feature type="compositionally biased region" description="Low complexity" evidence="25">
    <location>
        <begin position="1572"/>
        <end position="1583"/>
    </location>
</feature>
<feature type="region of interest" description="Disordered" evidence="25">
    <location>
        <begin position="1152"/>
        <end position="1178"/>
    </location>
</feature>
<dbReference type="GO" id="GO:0005509">
    <property type="term" value="F:calcium ion binding"/>
    <property type="evidence" value="ECO:0007669"/>
    <property type="project" value="InterPro"/>
</dbReference>
<keyword evidence="8" id="KW-0430">Lectin</keyword>
<dbReference type="PROSITE" id="PS00615">
    <property type="entry name" value="C_TYPE_LECTIN_1"/>
    <property type="match status" value="1"/>
</dbReference>
<feature type="compositionally biased region" description="Polar residues" evidence="25">
    <location>
        <begin position="2321"/>
        <end position="2335"/>
    </location>
</feature>
<feature type="region of interest" description="Disordered" evidence="25">
    <location>
        <begin position="2313"/>
        <end position="2355"/>
    </location>
</feature>
<feature type="domain" description="Ig-like" evidence="29">
    <location>
        <begin position="21"/>
        <end position="143"/>
    </location>
</feature>
<dbReference type="InterPro" id="IPR018097">
    <property type="entry name" value="EGF_Ca-bd_CS"/>
</dbReference>
<dbReference type="FunFam" id="3.10.100.10:FF:000002">
    <property type="entry name" value="Hyaluronan proteoglycan link protein 1"/>
    <property type="match status" value="1"/>
</dbReference>
<feature type="region of interest" description="Disordered" evidence="25">
    <location>
        <begin position="2133"/>
        <end position="2179"/>
    </location>
</feature>
<feature type="region of interest" description="Disordered" evidence="25">
    <location>
        <begin position="4499"/>
        <end position="4521"/>
    </location>
</feature>
<dbReference type="InterPro" id="IPR035976">
    <property type="entry name" value="Sushi/SCR/CCP_sf"/>
</dbReference>
<evidence type="ECO:0000256" key="23">
    <source>
        <dbReference type="PROSITE-ProRule" id="PRU00302"/>
    </source>
</evidence>
<evidence type="ECO:0000256" key="26">
    <source>
        <dbReference type="SAM" id="SignalP"/>
    </source>
</evidence>
<feature type="region of interest" description="Disordered" evidence="25">
    <location>
        <begin position="1430"/>
        <end position="1482"/>
    </location>
</feature>
<dbReference type="InterPro" id="IPR018378">
    <property type="entry name" value="C-type_lectin_CS"/>
</dbReference>
<keyword evidence="16" id="KW-0393">Immunoglobulin domain</keyword>
<dbReference type="PROSITE" id="PS50923">
    <property type="entry name" value="SUSHI"/>
    <property type="match status" value="1"/>
</dbReference>
<keyword evidence="14" id="KW-0966">Cell projection</keyword>
<dbReference type="GO" id="GO:0072534">
    <property type="term" value="C:perineuronal net"/>
    <property type="evidence" value="ECO:0007669"/>
    <property type="project" value="TreeGrafter"/>
</dbReference>